<feature type="compositionally biased region" description="Basic and acidic residues" evidence="10">
    <location>
        <begin position="10"/>
        <end position="21"/>
    </location>
</feature>
<dbReference type="PROSITE" id="PS00560">
    <property type="entry name" value="CARBOXYPEPT_SER_HIS"/>
    <property type="match status" value="1"/>
</dbReference>
<reference evidence="11 12" key="1">
    <citation type="submission" date="2021-05" db="EMBL/GenBank/DDBJ databases">
        <title>Genome Assembly of Synthetic Allotetraploid Brassica napus Reveals Homoeologous Exchanges between Subgenomes.</title>
        <authorList>
            <person name="Davis J.T."/>
        </authorList>
    </citation>
    <scope>NUCLEOTIDE SEQUENCE [LARGE SCALE GENOMIC DNA]</scope>
    <source>
        <strain evidence="12">cv. Da-Ae</strain>
        <tissue evidence="11">Seedling</tissue>
    </source>
</reference>
<evidence type="ECO:0000256" key="10">
    <source>
        <dbReference type="SAM" id="MobiDB-lite"/>
    </source>
</evidence>
<dbReference type="PANTHER" id="PTHR11802">
    <property type="entry name" value="SERINE PROTEASE FAMILY S10 SERINE CARBOXYPEPTIDASE"/>
    <property type="match status" value="1"/>
</dbReference>
<dbReference type="PANTHER" id="PTHR11802:SF307">
    <property type="entry name" value="SERINE CARBOXYPEPTIDASE-LIKE 47"/>
    <property type="match status" value="1"/>
</dbReference>
<comment type="subcellular location">
    <subcellularLocation>
        <location evidence="1">Secreted</location>
    </subcellularLocation>
</comment>
<dbReference type="PROSITE" id="PS00131">
    <property type="entry name" value="CARBOXYPEPT_SER_SER"/>
    <property type="match status" value="1"/>
</dbReference>
<evidence type="ECO:0000256" key="7">
    <source>
        <dbReference type="ARBA" id="ARBA00023180"/>
    </source>
</evidence>
<evidence type="ECO:0000256" key="5">
    <source>
        <dbReference type="ARBA" id="ARBA00022670"/>
    </source>
</evidence>
<keyword evidence="5 8" id="KW-0645">Protease</keyword>
<evidence type="ECO:0000256" key="2">
    <source>
        <dbReference type="ARBA" id="ARBA00009431"/>
    </source>
</evidence>
<dbReference type="Gene3D" id="3.40.50.1820">
    <property type="entry name" value="alpha/beta hydrolase"/>
    <property type="match status" value="1"/>
</dbReference>
<evidence type="ECO:0000256" key="8">
    <source>
        <dbReference type="RuleBase" id="RU361156"/>
    </source>
</evidence>
<dbReference type="InterPro" id="IPR033124">
    <property type="entry name" value="Ser_caboxypep_his_AS"/>
</dbReference>
<organism evidence="11 12">
    <name type="scientific">Brassica napus</name>
    <name type="common">Rape</name>
    <dbReference type="NCBI Taxonomy" id="3708"/>
    <lineage>
        <taxon>Eukaryota</taxon>
        <taxon>Viridiplantae</taxon>
        <taxon>Streptophyta</taxon>
        <taxon>Embryophyta</taxon>
        <taxon>Tracheophyta</taxon>
        <taxon>Spermatophyta</taxon>
        <taxon>Magnoliopsida</taxon>
        <taxon>eudicotyledons</taxon>
        <taxon>Gunneridae</taxon>
        <taxon>Pentapetalae</taxon>
        <taxon>rosids</taxon>
        <taxon>malvids</taxon>
        <taxon>Brassicales</taxon>
        <taxon>Brassicaceae</taxon>
        <taxon>Brassiceae</taxon>
        <taxon>Brassica</taxon>
    </lineage>
</organism>
<dbReference type="SUPFAM" id="SSF53474">
    <property type="entry name" value="alpha/beta-Hydrolases"/>
    <property type="match status" value="1"/>
</dbReference>
<feature type="region of interest" description="Disordered" evidence="10">
    <location>
        <begin position="1"/>
        <end position="21"/>
    </location>
</feature>
<name>A0ABQ8AUJ2_BRANA</name>
<evidence type="ECO:0000256" key="6">
    <source>
        <dbReference type="ARBA" id="ARBA00022801"/>
    </source>
</evidence>
<evidence type="ECO:0000313" key="11">
    <source>
        <dbReference type="EMBL" id="KAH0896205.1"/>
    </source>
</evidence>
<dbReference type="PRINTS" id="PR00724">
    <property type="entry name" value="CRBOXYPTASEC"/>
</dbReference>
<evidence type="ECO:0000256" key="3">
    <source>
        <dbReference type="ARBA" id="ARBA00022525"/>
    </source>
</evidence>
<keyword evidence="12" id="KW-1185">Reference proteome</keyword>
<dbReference type="EC" id="3.4.16.-" evidence="8"/>
<proteinExistence type="inferred from homology"/>
<dbReference type="Proteomes" id="UP000824890">
    <property type="component" value="Unassembled WGS sequence"/>
</dbReference>
<keyword evidence="4 8" id="KW-0121">Carboxypeptidase</keyword>
<accession>A0ABQ8AUJ2</accession>
<keyword evidence="6 8" id="KW-0378">Hydrolase</keyword>
<dbReference type="Gene3D" id="6.10.140.1230">
    <property type="match status" value="1"/>
</dbReference>
<dbReference type="Pfam" id="PF03357">
    <property type="entry name" value="Snf7"/>
    <property type="match status" value="1"/>
</dbReference>
<dbReference type="InterPro" id="IPR001563">
    <property type="entry name" value="Peptidase_S10"/>
</dbReference>
<evidence type="ECO:0000256" key="4">
    <source>
        <dbReference type="ARBA" id="ARBA00022645"/>
    </source>
</evidence>
<keyword evidence="3" id="KW-0964">Secreted</keyword>
<sequence length="702" mass="78537">MKKVMKIIKPKPDPKQRLRDWQRKLRQECRDIERQIRDIEKEERTVHKAIKEAAKRNDMVSAKALAKEIVSSRRTVNKLYENKAQMNSISMHLGESIAVAGTVGNLSKSTEVMKLVNDLMKAPQMAAIMQEFGKEMTKAGVIEEFVIDAIDNALDSEGMEEEIDEEVDKVLTAIAGETAAELPEAVRKERIKVPAQKTKEEAIAEGVDDEEELEEIQLGLLKILNKPSNFSSSASVPSRNAERLIRSFNLMPEHDVNIITKGSPDAPRLVESQINFQEMIGMRNTSGGPSVQEFGHYAGYYSLTRSKSAKMFYFFFESRTNNSDPVVIWLSGGPGCSSSVALFYENGPFTISDDLSLSWNDFGWDKVSNLIYVDQPVGTGFSYVSDLSDLRHDETGVSNDLYDFLQAFFKEHPKYAKNDFYITGESYAGHYIPALASRVHSGNKNNEGVPINLKGFAIGNGLTNPEIQYGAYGDYALEMKLISESDHESLKQDYADCQSVTKQCNLNGGEECTSAYRTCNNIFDQIMSKIEGTNYYDVRKKCVGDLCYDFSKMETFLNQENVRKALGVRDVKFVSCSTTVYDGMLEDWMVNLAVKIPALVEDGINVLVYAGEYDLICNWLGNSRWVEQMNWSGQKDFGATKTVPFLVDGKEAGLMKNHGPLTFLKVHDAGHLVPMDQPKASLQMLQTWMQGKLAAPGATGRP</sequence>
<dbReference type="InterPro" id="IPR029058">
    <property type="entry name" value="AB_hydrolase_fold"/>
</dbReference>
<dbReference type="InterPro" id="IPR005024">
    <property type="entry name" value="Snf7_fam"/>
</dbReference>
<gene>
    <name evidence="11" type="ORF">HID58_045773</name>
</gene>
<keyword evidence="9" id="KW-0175">Coiled coil</keyword>
<dbReference type="InterPro" id="IPR018202">
    <property type="entry name" value="Ser_caboxypep_ser_AS"/>
</dbReference>
<keyword evidence="7" id="KW-0325">Glycoprotein</keyword>
<dbReference type="EMBL" id="JAGKQM010000012">
    <property type="protein sequence ID" value="KAH0896205.1"/>
    <property type="molecule type" value="Genomic_DNA"/>
</dbReference>
<dbReference type="Pfam" id="PF00450">
    <property type="entry name" value="Peptidase_S10"/>
    <property type="match status" value="1"/>
</dbReference>
<feature type="coiled-coil region" evidence="9">
    <location>
        <begin position="22"/>
        <end position="52"/>
    </location>
</feature>
<comment type="similarity">
    <text evidence="2 8">Belongs to the peptidase S10 family.</text>
</comment>
<evidence type="ECO:0000256" key="1">
    <source>
        <dbReference type="ARBA" id="ARBA00004613"/>
    </source>
</evidence>
<evidence type="ECO:0000313" key="12">
    <source>
        <dbReference type="Proteomes" id="UP000824890"/>
    </source>
</evidence>
<protein>
    <recommendedName>
        <fullName evidence="8">Carboxypeptidase</fullName>
        <ecNumber evidence="8">3.4.16.-</ecNumber>
    </recommendedName>
</protein>
<comment type="caution">
    <text evidence="11">The sequence shown here is derived from an EMBL/GenBank/DDBJ whole genome shotgun (WGS) entry which is preliminary data.</text>
</comment>
<evidence type="ECO:0000256" key="9">
    <source>
        <dbReference type="SAM" id="Coils"/>
    </source>
</evidence>